<evidence type="ECO:0000259" key="4">
    <source>
        <dbReference type="PROSITE" id="PS50949"/>
    </source>
</evidence>
<evidence type="ECO:0000313" key="6">
    <source>
        <dbReference type="Proteomes" id="UP000199664"/>
    </source>
</evidence>
<evidence type="ECO:0000256" key="2">
    <source>
        <dbReference type="ARBA" id="ARBA00023125"/>
    </source>
</evidence>
<organism evidence="5 6">
    <name type="scientific">Bosea lupini</name>
    <dbReference type="NCBI Taxonomy" id="1036779"/>
    <lineage>
        <taxon>Bacteria</taxon>
        <taxon>Pseudomonadati</taxon>
        <taxon>Pseudomonadota</taxon>
        <taxon>Alphaproteobacteria</taxon>
        <taxon>Hyphomicrobiales</taxon>
        <taxon>Boseaceae</taxon>
        <taxon>Bosea</taxon>
    </lineage>
</organism>
<dbReference type="SMART" id="SM00345">
    <property type="entry name" value="HTH_GNTR"/>
    <property type="match status" value="1"/>
</dbReference>
<sequence>MGLDAAAPKSYIRHMSVHKLEITAQPREPDMPETLGFRPLYRQVKAIFVRRLMDGVWAPGAVLPSEGQLAAEIGVSQGTVRKALDELAAENLVVRRQGRGTFVAEHDERRILFQFFKLAPDQGAPRFPDSVVLSVTTGPADDAERTALDLQEAAPITRIRRQRSFDGAPLIVETVSLPQALFPGLENGPIPNNLYSLYAGHYGITIANARERLKAVALSAKDAAALGAAAGEPALQIDRIALSLDGTPVEHRLSLCLTQEVHYLSDLR</sequence>
<dbReference type="EMBL" id="FOAN01000001">
    <property type="protein sequence ID" value="SEK39088.1"/>
    <property type="molecule type" value="Genomic_DNA"/>
</dbReference>
<evidence type="ECO:0000256" key="3">
    <source>
        <dbReference type="ARBA" id="ARBA00023163"/>
    </source>
</evidence>
<dbReference type="Pfam" id="PF00392">
    <property type="entry name" value="GntR"/>
    <property type="match status" value="1"/>
</dbReference>
<dbReference type="PANTHER" id="PTHR44846:SF1">
    <property type="entry name" value="MANNOSYL-D-GLYCERATE TRANSPORT_METABOLISM SYSTEM REPRESSOR MNGR-RELATED"/>
    <property type="match status" value="1"/>
</dbReference>
<reference evidence="6" key="1">
    <citation type="submission" date="2016-10" db="EMBL/GenBank/DDBJ databases">
        <authorList>
            <person name="Varghese N."/>
            <person name="Submissions S."/>
        </authorList>
    </citation>
    <scope>NUCLEOTIDE SEQUENCE [LARGE SCALE GENOMIC DNA]</scope>
    <source>
        <strain evidence="6">LMG 26383,CCUG 61248,R- 45681</strain>
    </source>
</reference>
<dbReference type="InterPro" id="IPR050679">
    <property type="entry name" value="Bact_HTH_transcr_reg"/>
</dbReference>
<dbReference type="GO" id="GO:0045892">
    <property type="term" value="P:negative regulation of DNA-templated transcription"/>
    <property type="evidence" value="ECO:0007669"/>
    <property type="project" value="TreeGrafter"/>
</dbReference>
<dbReference type="GO" id="GO:0003677">
    <property type="term" value="F:DNA binding"/>
    <property type="evidence" value="ECO:0007669"/>
    <property type="project" value="UniProtKB-KW"/>
</dbReference>
<dbReference type="Gene3D" id="3.40.1410.10">
    <property type="entry name" value="Chorismate lyase-like"/>
    <property type="match status" value="1"/>
</dbReference>
<proteinExistence type="predicted"/>
<dbReference type="Pfam" id="PF07702">
    <property type="entry name" value="UTRA"/>
    <property type="match status" value="1"/>
</dbReference>
<keyword evidence="2" id="KW-0238">DNA-binding</keyword>
<evidence type="ECO:0000313" key="5">
    <source>
        <dbReference type="EMBL" id="SEK39088.1"/>
    </source>
</evidence>
<dbReference type="SUPFAM" id="SSF64288">
    <property type="entry name" value="Chorismate lyase-like"/>
    <property type="match status" value="1"/>
</dbReference>
<dbReference type="PRINTS" id="PR00035">
    <property type="entry name" value="HTHGNTR"/>
</dbReference>
<dbReference type="AlphaFoldDB" id="A0A1H7GLU2"/>
<protein>
    <submittedName>
        <fullName evidence="5">GntR family transcriptional regulator</fullName>
    </submittedName>
</protein>
<dbReference type="Gene3D" id="1.10.10.10">
    <property type="entry name" value="Winged helix-like DNA-binding domain superfamily/Winged helix DNA-binding domain"/>
    <property type="match status" value="1"/>
</dbReference>
<dbReference type="PROSITE" id="PS50949">
    <property type="entry name" value="HTH_GNTR"/>
    <property type="match status" value="1"/>
</dbReference>
<dbReference type="InterPro" id="IPR028978">
    <property type="entry name" value="Chorismate_lyase_/UTRA_dom_sf"/>
</dbReference>
<dbReference type="PANTHER" id="PTHR44846">
    <property type="entry name" value="MANNOSYL-D-GLYCERATE TRANSPORT/METABOLISM SYSTEM REPRESSOR MNGR-RELATED"/>
    <property type="match status" value="1"/>
</dbReference>
<dbReference type="InterPro" id="IPR036390">
    <property type="entry name" value="WH_DNA-bd_sf"/>
</dbReference>
<dbReference type="InterPro" id="IPR011663">
    <property type="entry name" value="UTRA"/>
</dbReference>
<dbReference type="GO" id="GO:0003700">
    <property type="term" value="F:DNA-binding transcription factor activity"/>
    <property type="evidence" value="ECO:0007669"/>
    <property type="project" value="InterPro"/>
</dbReference>
<gene>
    <name evidence="5" type="ORF">SAMN04515666_101398</name>
</gene>
<accession>A0A1H7GLU2</accession>
<dbReference type="STRING" id="1036779.SAMN04515666_101398"/>
<keyword evidence="1" id="KW-0805">Transcription regulation</keyword>
<keyword evidence="6" id="KW-1185">Reference proteome</keyword>
<dbReference type="SUPFAM" id="SSF46785">
    <property type="entry name" value="Winged helix' DNA-binding domain"/>
    <property type="match status" value="1"/>
</dbReference>
<dbReference type="InterPro" id="IPR000524">
    <property type="entry name" value="Tscrpt_reg_HTH_GntR"/>
</dbReference>
<evidence type="ECO:0000256" key="1">
    <source>
        <dbReference type="ARBA" id="ARBA00023015"/>
    </source>
</evidence>
<keyword evidence="3" id="KW-0804">Transcription</keyword>
<dbReference type="CDD" id="cd07377">
    <property type="entry name" value="WHTH_GntR"/>
    <property type="match status" value="1"/>
</dbReference>
<dbReference type="Proteomes" id="UP000199664">
    <property type="component" value="Unassembled WGS sequence"/>
</dbReference>
<dbReference type="SMART" id="SM00866">
    <property type="entry name" value="UTRA"/>
    <property type="match status" value="1"/>
</dbReference>
<feature type="domain" description="HTH gntR-type" evidence="4">
    <location>
        <begin position="38"/>
        <end position="106"/>
    </location>
</feature>
<dbReference type="InterPro" id="IPR036388">
    <property type="entry name" value="WH-like_DNA-bd_sf"/>
</dbReference>
<name>A0A1H7GLU2_9HYPH</name>